<accession>A0A0F9NA45</accession>
<proteinExistence type="predicted"/>
<organism evidence="1">
    <name type="scientific">marine sediment metagenome</name>
    <dbReference type="NCBI Taxonomy" id="412755"/>
    <lineage>
        <taxon>unclassified sequences</taxon>
        <taxon>metagenomes</taxon>
        <taxon>ecological metagenomes</taxon>
    </lineage>
</organism>
<sequence length="75" mass="8611">MELNVEKVEPNTKVLWLKELVADGELDGEKFTVVRSIPENNLFFNFPEGTYFVGIRDIIEVVLSKRALFIEEPSP</sequence>
<name>A0A0F9NA45_9ZZZZ</name>
<protein>
    <submittedName>
        <fullName evidence="1">Uncharacterized protein</fullName>
    </submittedName>
</protein>
<gene>
    <name evidence="1" type="ORF">LCGC14_0992190</name>
</gene>
<evidence type="ECO:0000313" key="1">
    <source>
        <dbReference type="EMBL" id="KKN14839.1"/>
    </source>
</evidence>
<reference evidence="1" key="1">
    <citation type="journal article" date="2015" name="Nature">
        <title>Complex archaea that bridge the gap between prokaryotes and eukaryotes.</title>
        <authorList>
            <person name="Spang A."/>
            <person name="Saw J.H."/>
            <person name="Jorgensen S.L."/>
            <person name="Zaremba-Niedzwiedzka K."/>
            <person name="Martijn J."/>
            <person name="Lind A.E."/>
            <person name="van Eijk R."/>
            <person name="Schleper C."/>
            <person name="Guy L."/>
            <person name="Ettema T.J."/>
        </authorList>
    </citation>
    <scope>NUCLEOTIDE SEQUENCE</scope>
</reference>
<comment type="caution">
    <text evidence="1">The sequence shown here is derived from an EMBL/GenBank/DDBJ whole genome shotgun (WGS) entry which is preliminary data.</text>
</comment>
<dbReference type="EMBL" id="LAZR01003778">
    <property type="protein sequence ID" value="KKN14839.1"/>
    <property type="molecule type" value="Genomic_DNA"/>
</dbReference>
<dbReference type="AlphaFoldDB" id="A0A0F9NA45"/>